<sequence>MKTIALDLGCSEFRSIRQDGQRLIARRVPAVYCSVADEPSNRKLLEQARIPFSFAQGALIVIGNAAEELASLIHCPVLPVMIEGHFPWDDPVGRQVCSVLIESLVPMAKDATCTATLPHSMMRKSTEQLNVIEKLLSLRGYRSTFLKPASALALAELQESEFSGIGIVLGSESISISITRYGTPVLETVFGQGFRAIEQRFAKSRHRYLWDQRGNRYLDLHSVRKWLQEADISLESPGSGDELWIVQQFHQLLSDAWASALPDLIRVSQNLQLQRRLPVVYSGGPTHMNGFPEFLSHVMRKSHMPFRIQELRSSIFGPYSVARGLLVHSTLNSLSRQPASTKAA</sequence>
<keyword evidence="2" id="KW-1185">Reference proteome</keyword>
<evidence type="ECO:0008006" key="3">
    <source>
        <dbReference type="Google" id="ProtNLM"/>
    </source>
</evidence>
<dbReference type="RefSeq" id="WP_145197305.1">
    <property type="nucleotide sequence ID" value="NZ_CP036267.1"/>
</dbReference>
<name>A0A517QKM6_9PLAN</name>
<reference evidence="1 2" key="1">
    <citation type="submission" date="2019-02" db="EMBL/GenBank/DDBJ databases">
        <title>Deep-cultivation of Planctomycetes and their phenomic and genomic characterization uncovers novel biology.</title>
        <authorList>
            <person name="Wiegand S."/>
            <person name="Jogler M."/>
            <person name="Boedeker C."/>
            <person name="Pinto D."/>
            <person name="Vollmers J."/>
            <person name="Rivas-Marin E."/>
            <person name="Kohn T."/>
            <person name="Peeters S.H."/>
            <person name="Heuer A."/>
            <person name="Rast P."/>
            <person name="Oberbeckmann S."/>
            <person name="Bunk B."/>
            <person name="Jeske O."/>
            <person name="Meyerdierks A."/>
            <person name="Storesund J.E."/>
            <person name="Kallscheuer N."/>
            <person name="Luecker S."/>
            <person name="Lage O.M."/>
            <person name="Pohl T."/>
            <person name="Merkel B.J."/>
            <person name="Hornburger P."/>
            <person name="Mueller R.-W."/>
            <person name="Bruemmer F."/>
            <person name="Labrenz M."/>
            <person name="Spormann A.M."/>
            <person name="Op den Camp H."/>
            <person name="Overmann J."/>
            <person name="Amann R."/>
            <person name="Jetten M.S.M."/>
            <person name="Mascher T."/>
            <person name="Medema M.H."/>
            <person name="Devos D.P."/>
            <person name="Kaster A.-K."/>
            <person name="Ovreas L."/>
            <person name="Rohde M."/>
            <person name="Galperin M.Y."/>
            <person name="Jogler C."/>
        </authorList>
    </citation>
    <scope>NUCLEOTIDE SEQUENCE [LARGE SCALE GENOMIC DNA]</scope>
    <source>
        <strain evidence="1 2">Mal48</strain>
    </source>
</reference>
<dbReference type="AlphaFoldDB" id="A0A517QKM6"/>
<dbReference type="InterPro" id="IPR057363">
    <property type="entry name" value="Volactin"/>
</dbReference>
<dbReference type="Proteomes" id="UP000315724">
    <property type="component" value="Chromosome"/>
</dbReference>
<gene>
    <name evidence="1" type="ORF">Mal48_14340</name>
</gene>
<dbReference type="EMBL" id="CP036267">
    <property type="protein sequence ID" value="QDT32192.1"/>
    <property type="molecule type" value="Genomic_DNA"/>
</dbReference>
<accession>A0A517QKM6</accession>
<proteinExistence type="predicted"/>
<dbReference type="Pfam" id="PF25216">
    <property type="entry name" value="Volactin"/>
    <property type="match status" value="1"/>
</dbReference>
<protein>
    <recommendedName>
        <fullName evidence="3">Competence protein A</fullName>
    </recommendedName>
</protein>
<organism evidence="1 2">
    <name type="scientific">Thalassoglobus polymorphus</name>
    <dbReference type="NCBI Taxonomy" id="2527994"/>
    <lineage>
        <taxon>Bacteria</taxon>
        <taxon>Pseudomonadati</taxon>
        <taxon>Planctomycetota</taxon>
        <taxon>Planctomycetia</taxon>
        <taxon>Planctomycetales</taxon>
        <taxon>Planctomycetaceae</taxon>
        <taxon>Thalassoglobus</taxon>
    </lineage>
</organism>
<evidence type="ECO:0000313" key="1">
    <source>
        <dbReference type="EMBL" id="QDT32192.1"/>
    </source>
</evidence>
<dbReference type="KEGG" id="tpol:Mal48_14340"/>
<dbReference type="OrthoDB" id="209320at2"/>
<evidence type="ECO:0000313" key="2">
    <source>
        <dbReference type="Proteomes" id="UP000315724"/>
    </source>
</evidence>